<evidence type="ECO:0000313" key="2">
    <source>
        <dbReference type="Proteomes" id="UP001063368"/>
    </source>
</evidence>
<organism evidence="1 2">
    <name type="scientific">Arthrobacter koreensis</name>
    <dbReference type="NCBI Taxonomy" id="199136"/>
    <lineage>
        <taxon>Bacteria</taxon>
        <taxon>Bacillati</taxon>
        <taxon>Actinomycetota</taxon>
        <taxon>Actinomycetes</taxon>
        <taxon>Micrococcales</taxon>
        <taxon>Micrococcaceae</taxon>
        <taxon>Arthrobacter</taxon>
    </lineage>
</organism>
<dbReference type="EMBL" id="CP106856">
    <property type="protein sequence ID" value="UYB35505.1"/>
    <property type="molecule type" value="Genomic_DNA"/>
</dbReference>
<dbReference type="RefSeq" id="WP_263127508.1">
    <property type="nucleotide sequence ID" value="NZ_CP106856.1"/>
</dbReference>
<proteinExistence type="predicted"/>
<protein>
    <submittedName>
        <fullName evidence="1">Uncharacterized protein</fullName>
    </submittedName>
</protein>
<reference evidence="1" key="1">
    <citation type="submission" date="2022-09" db="EMBL/GenBank/DDBJ databases">
        <authorList>
            <person name="Li D."/>
            <person name="Cheng J."/>
            <person name="Li Y."/>
        </authorList>
    </citation>
    <scope>NUCLEOTIDE SEQUENCE</scope>
    <source>
        <strain evidence="1">DL</strain>
    </source>
</reference>
<keyword evidence="2" id="KW-1185">Reference proteome</keyword>
<sequence>MPKLPKKAVIDLRNGSLHIDGEEFPYYITEDGVGVNGLGGRRTIPILTFSVFAEDVEVIPRDDSSN</sequence>
<gene>
    <name evidence="1" type="ORF">N9A08_12850</name>
</gene>
<dbReference type="Proteomes" id="UP001063368">
    <property type="component" value="Chromosome"/>
</dbReference>
<name>A0ABY6FQX0_9MICC</name>
<evidence type="ECO:0000313" key="1">
    <source>
        <dbReference type="EMBL" id="UYB35505.1"/>
    </source>
</evidence>
<accession>A0ABY6FQX0</accession>